<dbReference type="Gene3D" id="1.10.287.130">
    <property type="match status" value="1"/>
</dbReference>
<dbReference type="InterPro" id="IPR036097">
    <property type="entry name" value="HisK_dim/P_sf"/>
</dbReference>
<dbReference type="InterPro" id="IPR003660">
    <property type="entry name" value="HAMP_dom"/>
</dbReference>
<dbReference type="GO" id="GO:0000155">
    <property type="term" value="F:phosphorelay sensor kinase activity"/>
    <property type="evidence" value="ECO:0007669"/>
    <property type="project" value="InterPro"/>
</dbReference>
<dbReference type="Pfam" id="PF00072">
    <property type="entry name" value="Response_reg"/>
    <property type="match status" value="1"/>
</dbReference>
<evidence type="ECO:0000313" key="14">
    <source>
        <dbReference type="Proteomes" id="UP000008291"/>
    </source>
</evidence>
<dbReference type="InterPro" id="IPR003661">
    <property type="entry name" value="HisK_dim/P_dom"/>
</dbReference>
<feature type="transmembrane region" description="Helical" evidence="9">
    <location>
        <begin position="166"/>
        <end position="188"/>
    </location>
</feature>
<evidence type="ECO:0000256" key="3">
    <source>
        <dbReference type="ARBA" id="ARBA00012438"/>
    </source>
</evidence>
<evidence type="ECO:0000256" key="9">
    <source>
        <dbReference type="SAM" id="Phobius"/>
    </source>
</evidence>
<protein>
    <recommendedName>
        <fullName evidence="3">histidine kinase</fullName>
        <ecNumber evidence="3">2.7.13.3</ecNumber>
    </recommendedName>
</protein>
<dbReference type="SUPFAM" id="SSF52172">
    <property type="entry name" value="CheY-like"/>
    <property type="match status" value="1"/>
</dbReference>
<feature type="modified residue" description="4-aspartylphosphate" evidence="7">
    <location>
        <position position="560"/>
    </location>
</feature>
<dbReference type="Pfam" id="PF00512">
    <property type="entry name" value="HisKA"/>
    <property type="match status" value="1"/>
</dbReference>
<dbReference type="CDD" id="cd06225">
    <property type="entry name" value="HAMP"/>
    <property type="match status" value="1"/>
</dbReference>
<keyword evidence="14" id="KW-1185">Reference proteome</keyword>
<dbReference type="InterPro" id="IPR001789">
    <property type="entry name" value="Sig_transdc_resp-reg_receiver"/>
</dbReference>
<comment type="catalytic activity">
    <reaction evidence="1">
        <text>ATP + protein L-histidine = ADP + protein N-phospho-L-histidine.</text>
        <dbReference type="EC" id="2.7.13.3"/>
    </reaction>
</comment>
<keyword evidence="9" id="KW-0472">Membrane</keyword>
<dbReference type="SUPFAM" id="SSF55874">
    <property type="entry name" value="ATPase domain of HSP90 chaperone/DNA topoisomerase II/histidine kinase"/>
    <property type="match status" value="1"/>
</dbReference>
<dbReference type="PANTHER" id="PTHR43047:SF9">
    <property type="entry name" value="HISTIDINE KINASE"/>
    <property type="match status" value="1"/>
</dbReference>
<dbReference type="SMART" id="SM00304">
    <property type="entry name" value="HAMP"/>
    <property type="match status" value="1"/>
</dbReference>
<evidence type="ECO:0000259" key="10">
    <source>
        <dbReference type="PROSITE" id="PS50109"/>
    </source>
</evidence>
<dbReference type="EC" id="2.7.13.3" evidence="3"/>
<dbReference type="InterPro" id="IPR036890">
    <property type="entry name" value="HATPase_C_sf"/>
</dbReference>
<feature type="domain" description="HAMP" evidence="12">
    <location>
        <begin position="190"/>
        <end position="242"/>
    </location>
</feature>
<dbReference type="Gene3D" id="6.10.340.10">
    <property type="match status" value="1"/>
</dbReference>
<keyword evidence="8" id="KW-0175">Coiled coil</keyword>
<dbReference type="PROSITE" id="PS50110">
    <property type="entry name" value="RESPONSE_REGULATORY"/>
    <property type="match status" value="1"/>
</dbReference>
<evidence type="ECO:0000313" key="13">
    <source>
        <dbReference type="EMBL" id="AAZ98524.1"/>
    </source>
</evidence>
<dbReference type="SUPFAM" id="SSF47384">
    <property type="entry name" value="Homodimeric domain of signal transducing histidine kinase"/>
    <property type="match status" value="1"/>
</dbReference>
<dbReference type="PROSITE" id="PS50109">
    <property type="entry name" value="HIS_KIN"/>
    <property type="match status" value="1"/>
</dbReference>
<keyword evidence="9" id="KW-0812">Transmembrane</keyword>
<dbReference type="Pfam" id="PF00672">
    <property type="entry name" value="HAMP"/>
    <property type="match status" value="1"/>
</dbReference>
<dbReference type="SMART" id="SM00388">
    <property type="entry name" value="HisKA"/>
    <property type="match status" value="1"/>
</dbReference>
<dbReference type="Proteomes" id="UP000008291">
    <property type="component" value="Chromosome"/>
</dbReference>
<dbReference type="GO" id="GO:0009927">
    <property type="term" value="F:histidine phosphotransfer kinase activity"/>
    <property type="evidence" value="ECO:0007669"/>
    <property type="project" value="TreeGrafter"/>
</dbReference>
<accession>Q3SFT2</accession>
<proteinExistence type="predicted"/>
<dbReference type="InterPro" id="IPR003594">
    <property type="entry name" value="HATPase_dom"/>
</dbReference>
<feature type="domain" description="Response regulatory" evidence="11">
    <location>
        <begin position="509"/>
        <end position="625"/>
    </location>
</feature>
<dbReference type="CDD" id="cd00156">
    <property type="entry name" value="REC"/>
    <property type="match status" value="1"/>
</dbReference>
<dbReference type="PRINTS" id="PR00344">
    <property type="entry name" value="BCTRLSENSOR"/>
</dbReference>
<dbReference type="InterPro" id="IPR011006">
    <property type="entry name" value="CheY-like_superfamily"/>
</dbReference>
<gene>
    <name evidence="13" type="ordered locus">Tbd_2571</name>
</gene>
<evidence type="ECO:0000259" key="12">
    <source>
        <dbReference type="PROSITE" id="PS50885"/>
    </source>
</evidence>
<keyword evidence="5" id="KW-0808">Transferase</keyword>
<sequence>MTRLGALLRRLSVSSIRSRMLVVALLPALLAEFGMATYFTTQALRTAGRDVEARAAAAARHLAAALPHALANGDLALARDLLESEARNNGLAFAHLVDATGNVVARGGDAADPGDTEHYRQRVALRPPAADGRPNLQPASAAGAGSLAYVEVGATLGQSSALRRDVLLHAALLMAIALALTGALAWRLSSRLASQLRHVGQVVERLACDDLTVRTRLPPDGEVGALAAGINNMAEALQRNRSELEKRVREATASLTAKKIMAERANHAKSRFFAAASHDLRQPLHALSLFVAALKARNEQAETQTLIDNIEASTAAMELLFNALLDISRLDAGAIEAHPVHFPLCKMLVDLEQQFGAVAAEKQLRLRFRPCDATVYSDPLLVERILANLIANAIRYTDDGGVLVGCRRRGRTLRISVVDTGRGIPPDQQESVFQEFVQLHNPARDRSKGLGLGLAIVSRLGRLLGHRVDLRSVPAHGSVFSIDVPLGDAALVRAHPPATAPAQTPADALVVLVDDESAILRGMAELFDNWGIDLVTAHSADEAEQWLATVERVPDVIVSDYRLPDDDGIAVIARLRQKFAREIPAIVVTGDTAPDTILRINSAGFPLLHKPLRPAKLRALLTHLIRQSRAAAVG</sequence>
<dbReference type="Gene3D" id="3.40.50.2300">
    <property type="match status" value="1"/>
</dbReference>
<dbReference type="PANTHER" id="PTHR43047">
    <property type="entry name" value="TWO-COMPONENT HISTIDINE PROTEIN KINASE"/>
    <property type="match status" value="1"/>
</dbReference>
<keyword evidence="6 13" id="KW-0418">Kinase</keyword>
<dbReference type="InterPro" id="IPR004358">
    <property type="entry name" value="Sig_transdc_His_kin-like_C"/>
</dbReference>
<dbReference type="RefSeq" id="WP_011313083.1">
    <property type="nucleotide sequence ID" value="NC_007404.1"/>
</dbReference>
<dbReference type="SMART" id="SM00448">
    <property type="entry name" value="REC"/>
    <property type="match status" value="1"/>
</dbReference>
<dbReference type="SMART" id="SM00387">
    <property type="entry name" value="HATPase_c"/>
    <property type="match status" value="1"/>
</dbReference>
<keyword evidence="4 7" id="KW-0597">Phosphoprotein</keyword>
<dbReference type="AlphaFoldDB" id="Q3SFT2"/>
<comment type="subcellular location">
    <subcellularLocation>
        <location evidence="2">Membrane</location>
    </subcellularLocation>
</comment>
<evidence type="ECO:0000256" key="2">
    <source>
        <dbReference type="ARBA" id="ARBA00004370"/>
    </source>
</evidence>
<dbReference type="eggNOG" id="COG4251">
    <property type="taxonomic scope" value="Bacteria"/>
</dbReference>
<evidence type="ECO:0000256" key="4">
    <source>
        <dbReference type="ARBA" id="ARBA00022553"/>
    </source>
</evidence>
<dbReference type="Gene3D" id="3.30.565.10">
    <property type="entry name" value="Histidine kinase-like ATPase, C-terminal domain"/>
    <property type="match status" value="1"/>
</dbReference>
<dbReference type="PROSITE" id="PS50885">
    <property type="entry name" value="HAMP"/>
    <property type="match status" value="1"/>
</dbReference>
<dbReference type="eggNOG" id="COG0784">
    <property type="taxonomic scope" value="Bacteria"/>
</dbReference>
<evidence type="ECO:0000259" key="11">
    <source>
        <dbReference type="PROSITE" id="PS50110"/>
    </source>
</evidence>
<dbReference type="EMBL" id="CP000116">
    <property type="protein sequence ID" value="AAZ98524.1"/>
    <property type="molecule type" value="Genomic_DNA"/>
</dbReference>
<dbReference type="KEGG" id="tbd:Tbd_2571"/>
<organism evidence="13 14">
    <name type="scientific">Thiobacillus denitrificans (strain ATCC 25259 / T1)</name>
    <dbReference type="NCBI Taxonomy" id="292415"/>
    <lineage>
        <taxon>Bacteria</taxon>
        <taxon>Pseudomonadati</taxon>
        <taxon>Pseudomonadota</taxon>
        <taxon>Betaproteobacteria</taxon>
        <taxon>Nitrosomonadales</taxon>
        <taxon>Thiobacillaceae</taxon>
        <taxon>Thiobacillus</taxon>
    </lineage>
</organism>
<dbReference type="CDD" id="cd00082">
    <property type="entry name" value="HisKA"/>
    <property type="match status" value="1"/>
</dbReference>
<dbReference type="InterPro" id="IPR005467">
    <property type="entry name" value="His_kinase_dom"/>
</dbReference>
<evidence type="ECO:0000256" key="6">
    <source>
        <dbReference type="ARBA" id="ARBA00022777"/>
    </source>
</evidence>
<evidence type="ECO:0000256" key="7">
    <source>
        <dbReference type="PROSITE-ProRule" id="PRU00169"/>
    </source>
</evidence>
<dbReference type="GO" id="GO:0005886">
    <property type="term" value="C:plasma membrane"/>
    <property type="evidence" value="ECO:0007669"/>
    <property type="project" value="TreeGrafter"/>
</dbReference>
<feature type="coiled-coil region" evidence="8">
    <location>
        <begin position="227"/>
        <end position="254"/>
    </location>
</feature>
<reference evidence="13 14" key="1">
    <citation type="journal article" date="2006" name="J. Bacteriol.">
        <title>The genome sequence of the obligately chemolithoautotrophic, facultatively anaerobic bacterium Thiobacillus denitrificans.</title>
        <authorList>
            <person name="Beller H.R."/>
            <person name="Chain P.S."/>
            <person name="Letain T.E."/>
            <person name="Chakicherla A."/>
            <person name="Larimer F.W."/>
            <person name="Richardson P.M."/>
            <person name="Coleman M.A."/>
            <person name="Wood A.P."/>
            <person name="Kelly D.P."/>
        </authorList>
    </citation>
    <scope>NUCLEOTIDE SEQUENCE [LARGE SCALE GENOMIC DNA]</scope>
    <source>
        <strain evidence="13 14">ATCC 25259</strain>
    </source>
</reference>
<evidence type="ECO:0000256" key="8">
    <source>
        <dbReference type="SAM" id="Coils"/>
    </source>
</evidence>
<dbReference type="FunFam" id="3.30.565.10:FF:000049">
    <property type="entry name" value="Two-component sensor histidine kinase"/>
    <property type="match status" value="1"/>
</dbReference>
<evidence type="ECO:0000256" key="5">
    <source>
        <dbReference type="ARBA" id="ARBA00022679"/>
    </source>
</evidence>
<dbReference type="eggNOG" id="COG2770">
    <property type="taxonomic scope" value="Bacteria"/>
</dbReference>
<evidence type="ECO:0000256" key="1">
    <source>
        <dbReference type="ARBA" id="ARBA00000085"/>
    </source>
</evidence>
<dbReference type="HOGENOM" id="CLU_000445_104_19_4"/>
<feature type="domain" description="Histidine kinase" evidence="10">
    <location>
        <begin position="275"/>
        <end position="488"/>
    </location>
</feature>
<keyword evidence="9" id="KW-1133">Transmembrane helix</keyword>
<name>Q3SFT2_THIDA</name>
<dbReference type="Pfam" id="PF02518">
    <property type="entry name" value="HATPase_c"/>
    <property type="match status" value="1"/>
</dbReference>
<dbReference type="STRING" id="292415.Tbd_2571"/>